<name>A0A9J6EKN6_RHIMP</name>
<dbReference type="AlphaFoldDB" id="A0A9J6EKN6"/>
<comment type="caution">
    <text evidence="1">The sequence shown here is derived from an EMBL/GenBank/DDBJ whole genome shotgun (WGS) entry which is preliminary data.</text>
</comment>
<evidence type="ECO:0000313" key="2">
    <source>
        <dbReference type="Proteomes" id="UP000821866"/>
    </source>
</evidence>
<dbReference type="VEuPathDB" id="VectorBase:LOC119181630"/>
<protein>
    <submittedName>
        <fullName evidence="1">Uncharacterized protein</fullName>
    </submittedName>
</protein>
<reference evidence="1" key="2">
    <citation type="submission" date="2021-09" db="EMBL/GenBank/DDBJ databases">
        <authorList>
            <person name="Jia N."/>
            <person name="Wang J."/>
            <person name="Shi W."/>
            <person name="Du L."/>
            <person name="Sun Y."/>
            <person name="Zhan W."/>
            <person name="Jiang J."/>
            <person name="Wang Q."/>
            <person name="Zhang B."/>
            <person name="Ji P."/>
            <person name="Sakyi L.B."/>
            <person name="Cui X."/>
            <person name="Yuan T."/>
            <person name="Jiang B."/>
            <person name="Yang W."/>
            <person name="Lam T.T.-Y."/>
            <person name="Chang Q."/>
            <person name="Ding S."/>
            <person name="Wang X."/>
            <person name="Zhu J."/>
            <person name="Ruan X."/>
            <person name="Zhao L."/>
            <person name="Wei J."/>
            <person name="Que T."/>
            <person name="Du C."/>
            <person name="Cheng J."/>
            <person name="Dai P."/>
            <person name="Han X."/>
            <person name="Huang E."/>
            <person name="Gao Y."/>
            <person name="Liu J."/>
            <person name="Shao H."/>
            <person name="Ye R."/>
            <person name="Li L."/>
            <person name="Wei W."/>
            <person name="Wang X."/>
            <person name="Wang C."/>
            <person name="Huo Q."/>
            <person name="Li W."/>
            <person name="Guo W."/>
            <person name="Chen H."/>
            <person name="Chen S."/>
            <person name="Zhou L."/>
            <person name="Zhou L."/>
            <person name="Ni X."/>
            <person name="Tian J."/>
            <person name="Zhou Y."/>
            <person name="Sheng Y."/>
            <person name="Liu T."/>
            <person name="Pan Y."/>
            <person name="Xia L."/>
            <person name="Li J."/>
            <person name="Zhao F."/>
            <person name="Cao W."/>
        </authorList>
    </citation>
    <scope>NUCLEOTIDE SEQUENCE</scope>
    <source>
        <strain evidence="1">Rmic-2018</strain>
        <tissue evidence="1">Larvae</tissue>
    </source>
</reference>
<organism evidence="1 2">
    <name type="scientific">Rhipicephalus microplus</name>
    <name type="common">Cattle tick</name>
    <name type="synonym">Boophilus microplus</name>
    <dbReference type="NCBI Taxonomy" id="6941"/>
    <lineage>
        <taxon>Eukaryota</taxon>
        <taxon>Metazoa</taxon>
        <taxon>Ecdysozoa</taxon>
        <taxon>Arthropoda</taxon>
        <taxon>Chelicerata</taxon>
        <taxon>Arachnida</taxon>
        <taxon>Acari</taxon>
        <taxon>Parasitiformes</taxon>
        <taxon>Ixodida</taxon>
        <taxon>Ixodoidea</taxon>
        <taxon>Ixodidae</taxon>
        <taxon>Rhipicephalinae</taxon>
        <taxon>Rhipicephalus</taxon>
        <taxon>Boophilus</taxon>
    </lineage>
</organism>
<keyword evidence="2" id="KW-1185">Reference proteome</keyword>
<dbReference type="EMBL" id="JABSTU010000003">
    <property type="protein sequence ID" value="KAH8034677.1"/>
    <property type="molecule type" value="Genomic_DNA"/>
</dbReference>
<evidence type="ECO:0000313" key="1">
    <source>
        <dbReference type="EMBL" id="KAH8034677.1"/>
    </source>
</evidence>
<accession>A0A9J6EKN6</accession>
<sequence length="140" mass="15406">MDVRRYWRLQDTYLPTLQPMFYCSGIVVYGYGVRANGEVVWKYPTAAGYIRALKAMKNAGQLLHRGNPVHVYAAVGGAHEDSANMSAAAGNNPGYFAANMGAAVMNISTPWKVSVLASLLNFDSHLDPLNHKGERENPEY</sequence>
<dbReference type="Proteomes" id="UP000821866">
    <property type="component" value="Chromosome 11"/>
</dbReference>
<gene>
    <name evidence="1" type="ORF">HPB51_000319</name>
</gene>
<reference evidence="1" key="1">
    <citation type="journal article" date="2020" name="Cell">
        <title>Large-Scale Comparative Analyses of Tick Genomes Elucidate Their Genetic Diversity and Vector Capacities.</title>
        <authorList>
            <consortium name="Tick Genome and Microbiome Consortium (TIGMIC)"/>
            <person name="Jia N."/>
            <person name="Wang J."/>
            <person name="Shi W."/>
            <person name="Du L."/>
            <person name="Sun Y."/>
            <person name="Zhan W."/>
            <person name="Jiang J.F."/>
            <person name="Wang Q."/>
            <person name="Zhang B."/>
            <person name="Ji P."/>
            <person name="Bell-Sakyi L."/>
            <person name="Cui X.M."/>
            <person name="Yuan T.T."/>
            <person name="Jiang B.G."/>
            <person name="Yang W.F."/>
            <person name="Lam T.T."/>
            <person name="Chang Q.C."/>
            <person name="Ding S.J."/>
            <person name="Wang X.J."/>
            <person name="Zhu J.G."/>
            <person name="Ruan X.D."/>
            <person name="Zhao L."/>
            <person name="Wei J.T."/>
            <person name="Ye R.Z."/>
            <person name="Que T.C."/>
            <person name="Du C.H."/>
            <person name="Zhou Y.H."/>
            <person name="Cheng J.X."/>
            <person name="Dai P.F."/>
            <person name="Guo W.B."/>
            <person name="Han X.H."/>
            <person name="Huang E.J."/>
            <person name="Li L.F."/>
            <person name="Wei W."/>
            <person name="Gao Y.C."/>
            <person name="Liu J.Z."/>
            <person name="Shao H.Z."/>
            <person name="Wang X."/>
            <person name="Wang C.C."/>
            <person name="Yang T.C."/>
            <person name="Huo Q.B."/>
            <person name="Li W."/>
            <person name="Chen H.Y."/>
            <person name="Chen S.E."/>
            <person name="Zhou L.G."/>
            <person name="Ni X.B."/>
            <person name="Tian J.H."/>
            <person name="Sheng Y."/>
            <person name="Liu T."/>
            <person name="Pan Y.S."/>
            <person name="Xia L.Y."/>
            <person name="Li J."/>
            <person name="Zhao F."/>
            <person name="Cao W.C."/>
        </authorList>
    </citation>
    <scope>NUCLEOTIDE SEQUENCE</scope>
    <source>
        <strain evidence="1">Rmic-2018</strain>
    </source>
</reference>
<proteinExistence type="predicted"/>